<dbReference type="GO" id="GO:0003700">
    <property type="term" value="F:DNA-binding transcription factor activity"/>
    <property type="evidence" value="ECO:0007669"/>
    <property type="project" value="InterPro"/>
</dbReference>
<dbReference type="GO" id="GO:0000976">
    <property type="term" value="F:transcription cis-regulatory region binding"/>
    <property type="evidence" value="ECO:0007669"/>
    <property type="project" value="TreeGrafter"/>
</dbReference>
<evidence type="ECO:0000259" key="5">
    <source>
        <dbReference type="PROSITE" id="PS50931"/>
    </source>
</evidence>
<dbReference type="RefSeq" id="WP_107988539.1">
    <property type="nucleotide sequence ID" value="NZ_QAYG01000001.1"/>
</dbReference>
<organism evidence="6 7">
    <name type="scientific">Breoghania corrubedonensis</name>
    <dbReference type="NCBI Taxonomy" id="665038"/>
    <lineage>
        <taxon>Bacteria</taxon>
        <taxon>Pseudomonadati</taxon>
        <taxon>Pseudomonadota</taxon>
        <taxon>Alphaproteobacteria</taxon>
        <taxon>Hyphomicrobiales</taxon>
        <taxon>Stappiaceae</taxon>
        <taxon>Breoghania</taxon>
    </lineage>
</organism>
<dbReference type="PANTHER" id="PTHR30126:SF40">
    <property type="entry name" value="HTH-TYPE TRANSCRIPTIONAL REGULATOR GLTR"/>
    <property type="match status" value="1"/>
</dbReference>
<keyword evidence="7" id="KW-1185">Reference proteome</keyword>
<dbReference type="AlphaFoldDB" id="A0A2T5VH26"/>
<gene>
    <name evidence="6" type="ORF">C8N35_1011106</name>
</gene>
<sequence>MAELPNIHHLRAFALAARLNSVHRAAAAAHLSQPAVTQALARLEKRYECRFFERRSTGVYPTELGEIMLARVERALELITDAARRLSESARRTSQTKGGGVDRLATTAQLRALVAIARSGGYSAAARSLGLAQPSVHRAARDLERLVGVPLFERISQGVALTPQGRMLALRAALAFREIEAATDDLEEAKGLVRGRLVIGTLPLIRTEILPEAVIALSQRYPQASIRIDDGSYASQLHALHMGEIDLLIGALRQPPPADDLEERELFTDTLSVIARAGHPLAGKDRVTREDLLRFPWIVPRPETPTRAHFEALIGSRFMTGLIETSSLVALRGMLLKSDRLTLLSRRQITYEERSGLLKALPVELGDRPRPIGITLRSNWRPTGLQTAFLEILREKAK</sequence>
<reference evidence="6 7" key="1">
    <citation type="submission" date="2018-04" db="EMBL/GenBank/DDBJ databases">
        <title>Genomic Encyclopedia of Archaeal and Bacterial Type Strains, Phase II (KMG-II): from individual species to whole genera.</title>
        <authorList>
            <person name="Goeker M."/>
        </authorList>
    </citation>
    <scope>NUCLEOTIDE SEQUENCE [LARGE SCALE GENOMIC DNA]</scope>
    <source>
        <strain evidence="6 7">DSM 23382</strain>
    </source>
</reference>
<keyword evidence="3 6" id="KW-0238">DNA-binding</keyword>
<dbReference type="PROSITE" id="PS50931">
    <property type="entry name" value="HTH_LYSR"/>
    <property type="match status" value="2"/>
</dbReference>
<dbReference type="Gene3D" id="3.40.190.10">
    <property type="entry name" value="Periplasmic binding protein-like II"/>
    <property type="match status" value="2"/>
</dbReference>
<proteinExistence type="inferred from homology"/>
<evidence type="ECO:0000256" key="4">
    <source>
        <dbReference type="ARBA" id="ARBA00023163"/>
    </source>
</evidence>
<dbReference type="OrthoDB" id="7840053at2"/>
<dbReference type="Pfam" id="PF00126">
    <property type="entry name" value="HTH_1"/>
    <property type="match status" value="2"/>
</dbReference>
<comment type="caution">
    <text evidence="6">The sequence shown here is derived from an EMBL/GenBank/DDBJ whole genome shotgun (WGS) entry which is preliminary data.</text>
</comment>
<dbReference type="InterPro" id="IPR036390">
    <property type="entry name" value="WH_DNA-bd_sf"/>
</dbReference>
<evidence type="ECO:0000313" key="7">
    <source>
        <dbReference type="Proteomes" id="UP000244081"/>
    </source>
</evidence>
<protein>
    <submittedName>
        <fullName evidence="6">DNA-binding transcriptional LysR family regulator</fullName>
    </submittedName>
</protein>
<feature type="domain" description="HTH lysR-type" evidence="5">
    <location>
        <begin position="106"/>
        <end position="162"/>
    </location>
</feature>
<feature type="domain" description="HTH lysR-type" evidence="5">
    <location>
        <begin position="5"/>
        <end position="62"/>
    </location>
</feature>
<evidence type="ECO:0000256" key="3">
    <source>
        <dbReference type="ARBA" id="ARBA00023125"/>
    </source>
</evidence>
<dbReference type="Proteomes" id="UP000244081">
    <property type="component" value="Unassembled WGS sequence"/>
</dbReference>
<keyword evidence="2" id="KW-0805">Transcription regulation</keyword>
<dbReference type="InterPro" id="IPR005119">
    <property type="entry name" value="LysR_subst-bd"/>
</dbReference>
<comment type="similarity">
    <text evidence="1">Belongs to the LysR transcriptional regulatory family.</text>
</comment>
<evidence type="ECO:0000256" key="1">
    <source>
        <dbReference type="ARBA" id="ARBA00009437"/>
    </source>
</evidence>
<dbReference type="PANTHER" id="PTHR30126">
    <property type="entry name" value="HTH-TYPE TRANSCRIPTIONAL REGULATOR"/>
    <property type="match status" value="1"/>
</dbReference>
<dbReference type="Pfam" id="PF03466">
    <property type="entry name" value="LysR_substrate"/>
    <property type="match status" value="1"/>
</dbReference>
<dbReference type="InterPro" id="IPR000847">
    <property type="entry name" value="LysR_HTH_N"/>
</dbReference>
<dbReference type="PRINTS" id="PR00039">
    <property type="entry name" value="HTHLYSR"/>
</dbReference>
<dbReference type="EMBL" id="QAYG01000001">
    <property type="protein sequence ID" value="PTW63057.1"/>
    <property type="molecule type" value="Genomic_DNA"/>
</dbReference>
<dbReference type="SUPFAM" id="SSF53850">
    <property type="entry name" value="Periplasmic binding protein-like II"/>
    <property type="match status" value="1"/>
</dbReference>
<name>A0A2T5VH26_9HYPH</name>
<dbReference type="SUPFAM" id="SSF46785">
    <property type="entry name" value="Winged helix' DNA-binding domain"/>
    <property type="match status" value="2"/>
</dbReference>
<evidence type="ECO:0000313" key="6">
    <source>
        <dbReference type="EMBL" id="PTW63057.1"/>
    </source>
</evidence>
<dbReference type="InterPro" id="IPR036388">
    <property type="entry name" value="WH-like_DNA-bd_sf"/>
</dbReference>
<evidence type="ECO:0000256" key="2">
    <source>
        <dbReference type="ARBA" id="ARBA00023015"/>
    </source>
</evidence>
<keyword evidence="4" id="KW-0804">Transcription</keyword>
<accession>A0A2T5VH26</accession>
<dbReference type="Gene3D" id="1.10.10.10">
    <property type="entry name" value="Winged helix-like DNA-binding domain superfamily/Winged helix DNA-binding domain"/>
    <property type="match status" value="2"/>
</dbReference>